<reference evidence="2 3" key="1">
    <citation type="submission" date="2020-08" db="EMBL/GenBank/DDBJ databases">
        <title>Sequencing the genomes of 1000 actinobacteria strains.</title>
        <authorList>
            <person name="Klenk H.-P."/>
        </authorList>
    </citation>
    <scope>NUCLEOTIDE SEQUENCE [LARGE SCALE GENOMIC DNA]</scope>
    <source>
        <strain evidence="2 3">DSM 43150</strain>
    </source>
</reference>
<evidence type="ECO:0000313" key="3">
    <source>
        <dbReference type="Proteomes" id="UP000590511"/>
    </source>
</evidence>
<protein>
    <submittedName>
        <fullName evidence="2">Uncharacterized protein</fullName>
    </submittedName>
</protein>
<reference evidence="1 4" key="2">
    <citation type="submission" date="2021-01" db="EMBL/GenBank/DDBJ databases">
        <title>Whole genome shotgun sequence of Actinoplanes lobatus NBRC 12513.</title>
        <authorList>
            <person name="Komaki H."/>
            <person name="Tamura T."/>
        </authorList>
    </citation>
    <scope>NUCLEOTIDE SEQUENCE [LARGE SCALE GENOMIC DNA]</scope>
    <source>
        <strain evidence="1 4">NBRC 12513</strain>
    </source>
</reference>
<evidence type="ECO:0000313" key="4">
    <source>
        <dbReference type="Proteomes" id="UP000631312"/>
    </source>
</evidence>
<keyword evidence="4" id="KW-1185">Reference proteome</keyword>
<accession>A0A7W7HRH1</accession>
<dbReference type="Proteomes" id="UP000590511">
    <property type="component" value="Unassembled WGS sequence"/>
</dbReference>
<gene>
    <name evidence="1" type="ORF">Alo02nite_93220</name>
    <name evidence="2" type="ORF">BJ964_009561</name>
</gene>
<dbReference type="EMBL" id="BOMP01000211">
    <property type="protein sequence ID" value="GIE46424.1"/>
    <property type="molecule type" value="Genomic_DNA"/>
</dbReference>
<evidence type="ECO:0000313" key="1">
    <source>
        <dbReference type="EMBL" id="GIE46424.1"/>
    </source>
</evidence>
<dbReference type="EMBL" id="JACHNC010000002">
    <property type="protein sequence ID" value="MBB4755290.1"/>
    <property type="molecule type" value="Genomic_DNA"/>
</dbReference>
<sequence>MGKVPYGAELDSTQRMAIAHVTGHAERLIALGWPVDERAVAELHTLSRDPVVYGIALGTELGAMEVAPEVWGHRQPLADLYRKCGADLEVAERQRAWRVAQRWTT</sequence>
<dbReference type="Proteomes" id="UP000631312">
    <property type="component" value="Unassembled WGS sequence"/>
</dbReference>
<dbReference type="AlphaFoldDB" id="A0A7W7HRH1"/>
<comment type="caution">
    <text evidence="2">The sequence shown here is derived from an EMBL/GenBank/DDBJ whole genome shotgun (WGS) entry which is preliminary data.</text>
</comment>
<proteinExistence type="predicted"/>
<name>A0A7W7HRH1_9ACTN</name>
<organism evidence="2 3">
    <name type="scientific">Actinoplanes lobatus</name>
    <dbReference type="NCBI Taxonomy" id="113568"/>
    <lineage>
        <taxon>Bacteria</taxon>
        <taxon>Bacillati</taxon>
        <taxon>Actinomycetota</taxon>
        <taxon>Actinomycetes</taxon>
        <taxon>Micromonosporales</taxon>
        <taxon>Micromonosporaceae</taxon>
        <taxon>Actinoplanes</taxon>
    </lineage>
</organism>
<dbReference type="RefSeq" id="WP_188127598.1">
    <property type="nucleotide sequence ID" value="NZ_BOMP01000211.1"/>
</dbReference>
<evidence type="ECO:0000313" key="2">
    <source>
        <dbReference type="EMBL" id="MBB4755290.1"/>
    </source>
</evidence>